<dbReference type="PROSITE" id="PS00662">
    <property type="entry name" value="T2SP_E"/>
    <property type="match status" value="1"/>
</dbReference>
<reference evidence="3 4" key="1">
    <citation type="submission" date="2019-03" db="EMBL/GenBank/DDBJ databases">
        <title>Deep subsurface shale carbon reservoir microbial communities from Ohio and West Virginia, USA.</title>
        <authorList>
            <person name="Wrighton K."/>
        </authorList>
    </citation>
    <scope>NUCLEOTIDE SEQUENCE [LARGE SCALE GENOMIC DNA]</scope>
    <source>
        <strain evidence="3 4">UTICA-S4D12</strain>
    </source>
</reference>
<evidence type="ECO:0000313" key="4">
    <source>
        <dbReference type="Proteomes" id="UP000295758"/>
    </source>
</evidence>
<dbReference type="CDD" id="cd01131">
    <property type="entry name" value="PilT"/>
    <property type="match status" value="1"/>
</dbReference>
<comment type="caution">
    <text evidence="3">The sequence shown here is derived from an EMBL/GenBank/DDBJ whole genome shotgun (WGS) entry which is preliminary data.</text>
</comment>
<dbReference type="GO" id="GO:0016887">
    <property type="term" value="F:ATP hydrolysis activity"/>
    <property type="evidence" value="ECO:0007669"/>
    <property type="project" value="InterPro"/>
</dbReference>
<dbReference type="InterPro" id="IPR001482">
    <property type="entry name" value="T2SS/T4SS_dom"/>
</dbReference>
<dbReference type="NCBIfam" id="TIGR01420">
    <property type="entry name" value="pilT_fam"/>
    <property type="match status" value="1"/>
</dbReference>
<dbReference type="SUPFAM" id="SSF52540">
    <property type="entry name" value="P-loop containing nucleoside triphosphate hydrolases"/>
    <property type="match status" value="1"/>
</dbReference>
<sequence length="356" mass="40014">MDVFDLMKEISDHPVISDLHITVKRKPIIRYNGELQVYEEFPEPLNIDQVNQIARKLMNDDQWDIFQKDGEADFSYSIPGYCRFRVNAYHQRGSTTLALRIIPSEIPTLDSLGLPDVLKRLAMQRNGLVLCTGPTGSGKSTTLAAMIDVVNQSKHSHIITLEDPIEYLHSHKKCIVHQREVGADTKSFANGLRASLRQDPDVILVGEMRDLETISIALEASETGHLVFATLHTNDAPSTVERIIDVFPAHQQDQVRVQLATALNGIISQQLLKRADGSKRVAALEIMVATAAVKNIIREGKTHQLVSSIQTGAKYGMVMMDNYLINLYQKGLIEYEETIKRSKDPEYIKRKISNRA</sequence>
<feature type="domain" description="Bacterial type II secretion system protein E" evidence="2">
    <location>
        <begin position="196"/>
        <end position="210"/>
    </location>
</feature>
<evidence type="ECO:0000313" key="3">
    <source>
        <dbReference type="EMBL" id="TDS31744.1"/>
    </source>
</evidence>
<dbReference type="Gene3D" id="3.40.50.300">
    <property type="entry name" value="P-loop containing nucleotide triphosphate hydrolases"/>
    <property type="match status" value="1"/>
</dbReference>
<organism evidence="3 4">
    <name type="scientific">Halanaerobium congolense</name>
    <dbReference type="NCBI Taxonomy" id="54121"/>
    <lineage>
        <taxon>Bacteria</taxon>
        <taxon>Bacillati</taxon>
        <taxon>Bacillota</taxon>
        <taxon>Clostridia</taxon>
        <taxon>Halanaerobiales</taxon>
        <taxon>Halanaerobiaceae</taxon>
        <taxon>Halanaerobium</taxon>
    </lineage>
</organism>
<name>A0A4R7E9A4_9FIRM</name>
<dbReference type="Proteomes" id="UP000295758">
    <property type="component" value="Unassembled WGS sequence"/>
</dbReference>
<dbReference type="InterPro" id="IPR050921">
    <property type="entry name" value="T4SS_GSP_E_ATPase"/>
</dbReference>
<proteinExistence type="inferred from homology"/>
<evidence type="ECO:0000256" key="1">
    <source>
        <dbReference type="ARBA" id="ARBA00006611"/>
    </source>
</evidence>
<dbReference type="Gene3D" id="3.30.450.90">
    <property type="match status" value="1"/>
</dbReference>
<dbReference type="InterPro" id="IPR027417">
    <property type="entry name" value="P-loop_NTPase"/>
</dbReference>
<gene>
    <name evidence="3" type="ORF">BY453_10949</name>
</gene>
<dbReference type="RefSeq" id="WP_133618185.1">
    <property type="nucleotide sequence ID" value="NZ_SOAA01000009.1"/>
</dbReference>
<dbReference type="AlphaFoldDB" id="A0A4R7E9A4"/>
<comment type="similarity">
    <text evidence="1">Belongs to the GSP E family.</text>
</comment>
<protein>
    <submittedName>
        <fullName evidence="3">Twitching motility protein PilT</fullName>
    </submittedName>
</protein>
<dbReference type="Pfam" id="PF00437">
    <property type="entry name" value="T2SSE"/>
    <property type="match status" value="1"/>
</dbReference>
<dbReference type="PANTHER" id="PTHR30486">
    <property type="entry name" value="TWITCHING MOTILITY PROTEIN PILT"/>
    <property type="match status" value="1"/>
</dbReference>
<accession>A0A4R7E9A4</accession>
<dbReference type="EMBL" id="SOAA01000009">
    <property type="protein sequence ID" value="TDS31744.1"/>
    <property type="molecule type" value="Genomic_DNA"/>
</dbReference>
<dbReference type="InterPro" id="IPR006321">
    <property type="entry name" value="PilT/PilU"/>
</dbReference>
<dbReference type="GO" id="GO:0005524">
    <property type="term" value="F:ATP binding"/>
    <property type="evidence" value="ECO:0007669"/>
    <property type="project" value="InterPro"/>
</dbReference>
<evidence type="ECO:0000259" key="2">
    <source>
        <dbReference type="PROSITE" id="PS00662"/>
    </source>
</evidence>